<proteinExistence type="predicted"/>
<evidence type="ECO:0000313" key="2">
    <source>
        <dbReference type="EMBL" id="SDM16761.1"/>
    </source>
</evidence>
<dbReference type="AlphaFoldDB" id="A0A1G9R0V2"/>
<keyword evidence="1" id="KW-0732">Signal</keyword>
<dbReference type="InterPro" id="IPR013078">
    <property type="entry name" value="His_Pase_superF_clade-1"/>
</dbReference>
<dbReference type="Pfam" id="PF00300">
    <property type="entry name" value="His_Phos_1"/>
    <property type="match status" value="1"/>
</dbReference>
<dbReference type="EMBL" id="FNHG01000006">
    <property type="protein sequence ID" value="SDM16761.1"/>
    <property type="molecule type" value="Genomic_DNA"/>
</dbReference>
<feature type="signal peptide" evidence="1">
    <location>
        <begin position="1"/>
        <end position="18"/>
    </location>
</feature>
<organism evidence="2 3">
    <name type="scientific">Maricaulis salignorans</name>
    <dbReference type="NCBI Taxonomy" id="144026"/>
    <lineage>
        <taxon>Bacteria</taxon>
        <taxon>Pseudomonadati</taxon>
        <taxon>Pseudomonadota</taxon>
        <taxon>Alphaproteobacteria</taxon>
        <taxon>Maricaulales</taxon>
        <taxon>Maricaulaceae</taxon>
        <taxon>Maricaulis</taxon>
    </lineage>
</organism>
<dbReference type="SUPFAM" id="SSF53254">
    <property type="entry name" value="Phosphoglycerate mutase-like"/>
    <property type="match status" value="1"/>
</dbReference>
<evidence type="ECO:0000313" key="3">
    <source>
        <dbReference type="Proteomes" id="UP000199759"/>
    </source>
</evidence>
<keyword evidence="3" id="KW-1185">Reference proteome</keyword>
<dbReference type="OrthoDB" id="7630790at2"/>
<dbReference type="PROSITE" id="PS51257">
    <property type="entry name" value="PROKAR_LIPOPROTEIN"/>
    <property type="match status" value="1"/>
</dbReference>
<protein>
    <submittedName>
        <fullName evidence="2">Histidine phosphatase superfamily (Branch 1)</fullName>
    </submittedName>
</protein>
<accession>A0A1G9R0V2</accession>
<dbReference type="Gene3D" id="3.40.50.1240">
    <property type="entry name" value="Phosphoglycerate mutase-like"/>
    <property type="match status" value="1"/>
</dbReference>
<reference evidence="2 3" key="1">
    <citation type="submission" date="2016-10" db="EMBL/GenBank/DDBJ databases">
        <authorList>
            <person name="de Groot N.N."/>
        </authorList>
    </citation>
    <scope>NUCLEOTIDE SEQUENCE [LARGE SCALE GENOMIC DNA]</scope>
    <source>
        <strain evidence="2 3">DSM 16077</strain>
    </source>
</reference>
<gene>
    <name evidence="2" type="ORF">SAMN04488568_10616</name>
</gene>
<dbReference type="RefSeq" id="WP_091768734.1">
    <property type="nucleotide sequence ID" value="NZ_FNHG01000006.1"/>
</dbReference>
<sequence length="215" mass="22691">MTRLLPTLVLLSILAACAGPETMAGFDRPGLLERAPADRSADLQRAERHILVVRHARKISSDCNALDCPLSPQGEAMVARLAELIGTPAVDQAYASAACRTLRTAEAGGQAVIVHQAGDGMEAGCAAQDVITRNRATAFADAAASDARWTLVGEHSNTSCLWLAQFAGPEASQAVGCSDGRLADHAYGDIFWLYQLDGGWQVTVLPSAFEVDAQD</sequence>
<evidence type="ECO:0000256" key="1">
    <source>
        <dbReference type="SAM" id="SignalP"/>
    </source>
</evidence>
<dbReference type="STRING" id="144026.SAMN04488568_10616"/>
<dbReference type="Proteomes" id="UP000199759">
    <property type="component" value="Unassembled WGS sequence"/>
</dbReference>
<feature type="chain" id="PRO_5011444255" evidence="1">
    <location>
        <begin position="19"/>
        <end position="215"/>
    </location>
</feature>
<name>A0A1G9R0V2_9PROT</name>
<dbReference type="InterPro" id="IPR029033">
    <property type="entry name" value="His_PPase_superfam"/>
</dbReference>